<dbReference type="OrthoDB" id="1097929at2"/>
<proteinExistence type="predicted"/>
<feature type="transmembrane region" description="Helical" evidence="1">
    <location>
        <begin position="7"/>
        <end position="29"/>
    </location>
</feature>
<dbReference type="AlphaFoldDB" id="A0A134B6A7"/>
<evidence type="ECO:0000256" key="1">
    <source>
        <dbReference type="SAM" id="Phobius"/>
    </source>
</evidence>
<feature type="transmembrane region" description="Helical" evidence="1">
    <location>
        <begin position="106"/>
        <end position="127"/>
    </location>
</feature>
<feature type="transmembrane region" description="Helical" evidence="1">
    <location>
        <begin position="75"/>
        <end position="100"/>
    </location>
</feature>
<sequence length="135" mass="15220">MTHRQLYGLAALLWLIAGVNVLRIALVNWPSETNILVSILWLIGSLAFFSGFIFPRVVKRNLTALGQRAEGTLCWYQCFTPSSWIIMAGMITLGITLRALDLVPHAFITGFYTGLGLSLMLSTYPYLRLLFRPKR</sequence>
<name>A0A134B6A7_9PORP</name>
<accession>A0A134B6A7</accession>
<evidence type="ECO:0000313" key="3">
    <source>
        <dbReference type="Proteomes" id="UP000070224"/>
    </source>
</evidence>
<comment type="caution">
    <text evidence="2">The sequence shown here is derived from an EMBL/GenBank/DDBJ whole genome shotgun (WGS) entry which is preliminary data.</text>
</comment>
<keyword evidence="1" id="KW-0472">Membrane</keyword>
<evidence type="ECO:0008006" key="4">
    <source>
        <dbReference type="Google" id="ProtNLM"/>
    </source>
</evidence>
<keyword evidence="1" id="KW-1133">Transmembrane helix</keyword>
<dbReference type="Proteomes" id="UP000070224">
    <property type="component" value="Unassembled WGS sequence"/>
</dbReference>
<organism evidence="2 3">
    <name type="scientific">Porphyromonas somerae</name>
    <dbReference type="NCBI Taxonomy" id="322095"/>
    <lineage>
        <taxon>Bacteria</taxon>
        <taxon>Pseudomonadati</taxon>
        <taxon>Bacteroidota</taxon>
        <taxon>Bacteroidia</taxon>
        <taxon>Bacteroidales</taxon>
        <taxon>Porphyromonadaceae</taxon>
        <taxon>Porphyromonas</taxon>
    </lineage>
</organism>
<dbReference type="PATRIC" id="fig|322095.3.peg.1368"/>
<gene>
    <name evidence="2" type="ORF">HMPREF3185_01383</name>
</gene>
<keyword evidence="1" id="KW-0812">Transmembrane</keyword>
<keyword evidence="3" id="KW-1185">Reference proteome</keyword>
<reference evidence="3" key="1">
    <citation type="submission" date="2016-01" db="EMBL/GenBank/DDBJ databases">
        <authorList>
            <person name="Mitreva M."/>
            <person name="Pepin K.H."/>
            <person name="Mihindukulasuriya K.A."/>
            <person name="Fulton R."/>
            <person name="Fronick C."/>
            <person name="O'Laughlin M."/>
            <person name="Miner T."/>
            <person name="Herter B."/>
            <person name="Rosa B.A."/>
            <person name="Cordes M."/>
            <person name="Tomlinson C."/>
            <person name="Wollam A."/>
            <person name="Palsikar V.B."/>
            <person name="Mardis E.R."/>
            <person name="Wilson R.K."/>
        </authorList>
    </citation>
    <scope>NUCLEOTIDE SEQUENCE [LARGE SCALE GENOMIC DNA]</scope>
    <source>
        <strain evidence="3">KA00683</strain>
    </source>
</reference>
<feature type="transmembrane region" description="Helical" evidence="1">
    <location>
        <begin position="35"/>
        <end position="54"/>
    </location>
</feature>
<dbReference type="STRING" id="322095.HMPREF3185_01383"/>
<dbReference type="RefSeq" id="WP_060935614.1">
    <property type="nucleotide sequence ID" value="NZ_KQ960453.1"/>
</dbReference>
<evidence type="ECO:0000313" key="2">
    <source>
        <dbReference type="EMBL" id="KXB75459.1"/>
    </source>
</evidence>
<protein>
    <recommendedName>
        <fullName evidence="4">Transmembrane protein</fullName>
    </recommendedName>
</protein>
<dbReference type="EMBL" id="LSDK01000092">
    <property type="protein sequence ID" value="KXB75459.1"/>
    <property type="molecule type" value="Genomic_DNA"/>
</dbReference>